<evidence type="ECO:0000313" key="2">
    <source>
        <dbReference type="Proteomes" id="UP000339690"/>
    </source>
</evidence>
<dbReference type="Pfam" id="PF08761">
    <property type="entry name" value="dUTPase_2"/>
    <property type="match status" value="1"/>
</dbReference>
<dbReference type="InterPro" id="IPR016947">
    <property type="entry name" value="UCP030140"/>
</dbReference>
<protein>
    <submittedName>
        <fullName evidence="1">dUTPase</fullName>
    </submittedName>
</protein>
<dbReference type="RefSeq" id="WP_100359964.1">
    <property type="nucleotide sequence ID" value="NZ_CP045915.1"/>
</dbReference>
<sequence length="161" mass="18630">MNWQTLFDMQRELDNYILAQHDLKNENVFDKKVLALSVEVGELANETRCFKYWSVKPASEKAVIAEEYVDGIHFILSLGLELGLDQYESSNQVSDQDLTALFHHVFRAISVLKEEQSVEAFKQVFDTYLTLGEKLGFSAHDIKKAYVDKNKINFERQNQGY</sequence>
<evidence type="ECO:0000313" key="1">
    <source>
        <dbReference type="EMBL" id="QGH35260.1"/>
    </source>
</evidence>
<accession>A0A5Q2TN31</accession>
<dbReference type="AlphaFoldDB" id="A0A5Q2TN31"/>
<dbReference type="KEGG" id="grc:GI584_14915"/>
<name>A0A5Q2TN31_9BACI</name>
<dbReference type="EMBL" id="CP045915">
    <property type="protein sequence ID" value="QGH35260.1"/>
    <property type="molecule type" value="Genomic_DNA"/>
</dbReference>
<proteinExistence type="predicted"/>
<keyword evidence="2" id="KW-1185">Reference proteome</keyword>
<organism evidence="1 2">
    <name type="scientific">Gracilibacillus salitolerans</name>
    <dbReference type="NCBI Taxonomy" id="2663022"/>
    <lineage>
        <taxon>Bacteria</taxon>
        <taxon>Bacillati</taxon>
        <taxon>Bacillota</taxon>
        <taxon>Bacilli</taxon>
        <taxon>Bacillales</taxon>
        <taxon>Bacillaceae</taxon>
        <taxon>Gracilibacillus</taxon>
    </lineage>
</organism>
<gene>
    <name evidence="1" type="ORF">GI584_14915</name>
</gene>
<dbReference type="Proteomes" id="UP000339690">
    <property type="component" value="Chromosome"/>
</dbReference>
<dbReference type="CDD" id="cd11527">
    <property type="entry name" value="NTP-PPase_dUTPase"/>
    <property type="match status" value="1"/>
</dbReference>
<dbReference type="SUPFAM" id="SSF101386">
    <property type="entry name" value="all-alpha NTP pyrophosphatases"/>
    <property type="match status" value="1"/>
</dbReference>
<dbReference type="PIRSF" id="PIRSF030140">
    <property type="entry name" value="UCP030140"/>
    <property type="match status" value="1"/>
</dbReference>
<reference evidence="1 2" key="1">
    <citation type="submission" date="2019-11" db="EMBL/GenBank/DDBJ databases">
        <title>Gracilibacillus salitolerans sp. nov., a moderate halophile isolated from a saline soil in northwest China.</title>
        <authorList>
            <person name="Gan L."/>
        </authorList>
    </citation>
    <scope>NUCLEOTIDE SEQUENCE [LARGE SCALE GENOMIC DNA]</scope>
    <source>
        <strain evidence="1 2">SCU50</strain>
    </source>
</reference>
<dbReference type="Gene3D" id="1.10.4010.10">
    <property type="entry name" value="Type II deoxyuridine triphosphatase"/>
    <property type="match status" value="1"/>
</dbReference>
<dbReference type="InterPro" id="IPR014871">
    <property type="entry name" value="dUTPase/dCTP_pyrophosphatase"/>
</dbReference>